<evidence type="ECO:0000313" key="2">
    <source>
        <dbReference type="Proteomes" id="UP001610432"/>
    </source>
</evidence>
<gene>
    <name evidence="1" type="ORF">BJX67DRAFT_309550</name>
</gene>
<sequence>MLPEVRRSTSLRTHQALCRVECVNHTPCPIVAGRCLCRWWDFEFLFIPRRLKTRDFIAIHTLQDLSGLFYSFILITQTPHHFDTQIRDWSVRGDTQGGRVP</sequence>
<dbReference type="EMBL" id="JBFXLQ010000070">
    <property type="protein sequence ID" value="KAL2862270.1"/>
    <property type="molecule type" value="Genomic_DNA"/>
</dbReference>
<evidence type="ECO:0000313" key="1">
    <source>
        <dbReference type="EMBL" id="KAL2862270.1"/>
    </source>
</evidence>
<name>A0ABR4LCN1_9EURO</name>
<organism evidence="1 2">
    <name type="scientific">Aspergillus lucknowensis</name>
    <dbReference type="NCBI Taxonomy" id="176173"/>
    <lineage>
        <taxon>Eukaryota</taxon>
        <taxon>Fungi</taxon>
        <taxon>Dikarya</taxon>
        <taxon>Ascomycota</taxon>
        <taxon>Pezizomycotina</taxon>
        <taxon>Eurotiomycetes</taxon>
        <taxon>Eurotiomycetidae</taxon>
        <taxon>Eurotiales</taxon>
        <taxon>Aspergillaceae</taxon>
        <taxon>Aspergillus</taxon>
        <taxon>Aspergillus subgen. Nidulantes</taxon>
    </lineage>
</organism>
<reference evidence="1 2" key="1">
    <citation type="submission" date="2024-07" db="EMBL/GenBank/DDBJ databases">
        <title>Section-level genome sequencing and comparative genomics of Aspergillus sections Usti and Cavernicolus.</title>
        <authorList>
            <consortium name="Lawrence Berkeley National Laboratory"/>
            <person name="Nybo J.L."/>
            <person name="Vesth T.C."/>
            <person name="Theobald S."/>
            <person name="Frisvad J.C."/>
            <person name="Larsen T.O."/>
            <person name="Kjaerboelling I."/>
            <person name="Rothschild-Mancinelli K."/>
            <person name="Lyhne E.K."/>
            <person name="Kogle M.E."/>
            <person name="Barry K."/>
            <person name="Clum A."/>
            <person name="Na H."/>
            <person name="Ledsgaard L."/>
            <person name="Lin J."/>
            <person name="Lipzen A."/>
            <person name="Kuo A."/>
            <person name="Riley R."/>
            <person name="Mondo S."/>
            <person name="Labutti K."/>
            <person name="Haridas S."/>
            <person name="Pangalinan J."/>
            <person name="Salamov A.A."/>
            <person name="Simmons B.A."/>
            <person name="Magnuson J.K."/>
            <person name="Chen J."/>
            <person name="Drula E."/>
            <person name="Henrissat B."/>
            <person name="Wiebenga A."/>
            <person name="Lubbers R.J."/>
            <person name="Gomes A.C."/>
            <person name="Macurrencykelacurrency M.R."/>
            <person name="Stajich J."/>
            <person name="Grigoriev I.V."/>
            <person name="Mortensen U.H."/>
            <person name="De Vries R.P."/>
            <person name="Baker S.E."/>
            <person name="Andersen M.R."/>
        </authorList>
    </citation>
    <scope>NUCLEOTIDE SEQUENCE [LARGE SCALE GENOMIC DNA]</scope>
    <source>
        <strain evidence="1 2">CBS 449.75</strain>
    </source>
</reference>
<keyword evidence="2" id="KW-1185">Reference proteome</keyword>
<protein>
    <submittedName>
        <fullName evidence="1">Uncharacterized protein</fullName>
    </submittedName>
</protein>
<proteinExistence type="predicted"/>
<dbReference type="RefSeq" id="XP_070881249.1">
    <property type="nucleotide sequence ID" value="XM_071027126.1"/>
</dbReference>
<comment type="caution">
    <text evidence="1">The sequence shown here is derived from an EMBL/GenBank/DDBJ whole genome shotgun (WGS) entry which is preliminary data.</text>
</comment>
<dbReference type="GeneID" id="98142198"/>
<dbReference type="Proteomes" id="UP001610432">
    <property type="component" value="Unassembled WGS sequence"/>
</dbReference>
<accession>A0ABR4LCN1</accession>